<evidence type="ECO:0000256" key="5">
    <source>
        <dbReference type="ARBA" id="ARBA00022884"/>
    </source>
</evidence>
<organism evidence="15 16">
    <name type="scientific">Sphagnum jensenii</name>
    <dbReference type="NCBI Taxonomy" id="128206"/>
    <lineage>
        <taxon>Eukaryota</taxon>
        <taxon>Viridiplantae</taxon>
        <taxon>Streptophyta</taxon>
        <taxon>Embryophyta</taxon>
        <taxon>Bryophyta</taxon>
        <taxon>Sphagnophytina</taxon>
        <taxon>Sphagnopsida</taxon>
        <taxon>Sphagnales</taxon>
        <taxon>Sphagnaceae</taxon>
        <taxon>Sphagnum</taxon>
    </lineage>
</organism>
<comment type="domain">
    <text evidence="10">The Q motif is unique to and characteristic of the DEAD box family of RNA helicases and controls ATP binding and hydrolysis.</text>
</comment>
<keyword evidence="1 9" id="KW-0547">Nucleotide-binding</keyword>
<dbReference type="InterPro" id="IPR000629">
    <property type="entry name" value="RNA-helicase_DEAD-box_CS"/>
</dbReference>
<comment type="similarity">
    <text evidence="6">Belongs to the DEAD box helicase family. DDX18/HAS1 subfamily.</text>
</comment>
<feature type="domain" description="Helicase C-terminal" evidence="13">
    <location>
        <begin position="333"/>
        <end position="503"/>
    </location>
</feature>
<keyword evidence="5 10" id="KW-0694">RNA-binding</keyword>
<evidence type="ECO:0000256" key="2">
    <source>
        <dbReference type="ARBA" id="ARBA00022801"/>
    </source>
</evidence>
<evidence type="ECO:0000256" key="7">
    <source>
        <dbReference type="ARBA" id="ARBA00047984"/>
    </source>
</evidence>
<accession>A0ABP0XBS4</accession>
<dbReference type="CDD" id="cd18787">
    <property type="entry name" value="SF2_C_DEAD"/>
    <property type="match status" value="1"/>
</dbReference>
<feature type="region of interest" description="Disordered" evidence="11">
    <location>
        <begin position="1"/>
        <end position="89"/>
    </location>
</feature>
<dbReference type="InterPro" id="IPR014001">
    <property type="entry name" value="Helicase_ATP-bd"/>
</dbReference>
<feature type="compositionally biased region" description="Basic and acidic residues" evidence="11">
    <location>
        <begin position="598"/>
        <end position="608"/>
    </location>
</feature>
<evidence type="ECO:0000256" key="6">
    <source>
        <dbReference type="ARBA" id="ARBA00024357"/>
    </source>
</evidence>
<dbReference type="InterPro" id="IPR027417">
    <property type="entry name" value="P-loop_NTPase"/>
</dbReference>
<evidence type="ECO:0000256" key="8">
    <source>
        <dbReference type="PROSITE-ProRule" id="PRU00552"/>
    </source>
</evidence>
<evidence type="ECO:0000256" key="9">
    <source>
        <dbReference type="RuleBase" id="RU000492"/>
    </source>
</evidence>
<dbReference type="Proteomes" id="UP001497444">
    <property type="component" value="Chromosome 7"/>
</dbReference>
<dbReference type="InterPro" id="IPR014014">
    <property type="entry name" value="RNA_helicase_DEAD_Q_motif"/>
</dbReference>
<name>A0ABP0XBS4_9BRYO</name>
<evidence type="ECO:0000259" key="14">
    <source>
        <dbReference type="PROSITE" id="PS51195"/>
    </source>
</evidence>
<proteinExistence type="inferred from homology"/>
<dbReference type="EC" id="3.6.4.13" evidence="10"/>
<feature type="region of interest" description="Disordered" evidence="11">
    <location>
        <begin position="569"/>
        <end position="608"/>
    </location>
</feature>
<evidence type="ECO:0000313" key="16">
    <source>
        <dbReference type="Proteomes" id="UP001497444"/>
    </source>
</evidence>
<evidence type="ECO:0000259" key="13">
    <source>
        <dbReference type="PROSITE" id="PS51194"/>
    </source>
</evidence>
<feature type="domain" description="Helicase ATP-binding" evidence="12">
    <location>
        <begin position="144"/>
        <end position="319"/>
    </location>
</feature>
<reference evidence="15" key="1">
    <citation type="submission" date="2024-02" db="EMBL/GenBank/DDBJ databases">
        <authorList>
            <consortium name="ELIXIR-Norway"/>
            <consortium name="Elixir Norway"/>
        </authorList>
    </citation>
    <scope>NUCLEOTIDE SEQUENCE</scope>
</reference>
<dbReference type="PROSITE" id="PS00039">
    <property type="entry name" value="DEAD_ATP_HELICASE"/>
    <property type="match status" value="1"/>
</dbReference>
<dbReference type="InterPro" id="IPR025313">
    <property type="entry name" value="SPB4-like_CTE"/>
</dbReference>
<evidence type="ECO:0000259" key="12">
    <source>
        <dbReference type="PROSITE" id="PS51192"/>
    </source>
</evidence>
<dbReference type="Pfam" id="PF13959">
    <property type="entry name" value="CTE_SPB4"/>
    <property type="match status" value="1"/>
</dbReference>
<evidence type="ECO:0000256" key="10">
    <source>
        <dbReference type="RuleBase" id="RU365068"/>
    </source>
</evidence>
<dbReference type="InterPro" id="IPR001650">
    <property type="entry name" value="Helicase_C-like"/>
</dbReference>
<dbReference type="Gene3D" id="3.40.50.300">
    <property type="entry name" value="P-loop containing nucleotide triphosphate hydrolases"/>
    <property type="match status" value="2"/>
</dbReference>
<dbReference type="EMBL" id="OZ020102">
    <property type="protein sequence ID" value="CAK9276559.1"/>
    <property type="molecule type" value="Genomic_DNA"/>
</dbReference>
<keyword evidence="4 9" id="KW-0067">ATP-binding</keyword>
<dbReference type="InterPro" id="IPR044773">
    <property type="entry name" value="DDX18/Has1_DEADc"/>
</dbReference>
<evidence type="ECO:0000256" key="3">
    <source>
        <dbReference type="ARBA" id="ARBA00022806"/>
    </source>
</evidence>
<feature type="compositionally biased region" description="Acidic residues" evidence="11">
    <location>
        <begin position="66"/>
        <end position="76"/>
    </location>
</feature>
<protein>
    <recommendedName>
        <fullName evidence="10">ATP-dependent RNA helicase</fullName>
        <ecNumber evidence="10">3.6.4.13</ecNumber>
    </recommendedName>
</protein>
<dbReference type="InterPro" id="IPR011545">
    <property type="entry name" value="DEAD/DEAH_box_helicase_dom"/>
</dbReference>
<dbReference type="Pfam" id="PF00271">
    <property type="entry name" value="Helicase_C"/>
    <property type="match status" value="1"/>
</dbReference>
<dbReference type="SMART" id="SM00490">
    <property type="entry name" value="HELICc"/>
    <property type="match status" value="1"/>
</dbReference>
<dbReference type="PROSITE" id="PS51194">
    <property type="entry name" value="HELICASE_CTER"/>
    <property type="match status" value="1"/>
</dbReference>
<dbReference type="SMART" id="SM01178">
    <property type="entry name" value="DUF4217"/>
    <property type="match status" value="1"/>
</dbReference>
<dbReference type="PANTHER" id="PTHR24031">
    <property type="entry name" value="RNA HELICASE"/>
    <property type="match status" value="1"/>
</dbReference>
<gene>
    <name evidence="15" type="ORF">CSSPJE1EN1_LOCUS22037</name>
</gene>
<comment type="catalytic activity">
    <reaction evidence="7 10">
        <text>ATP + H2O = ADP + phosphate + H(+)</text>
        <dbReference type="Rhea" id="RHEA:13065"/>
        <dbReference type="ChEBI" id="CHEBI:15377"/>
        <dbReference type="ChEBI" id="CHEBI:15378"/>
        <dbReference type="ChEBI" id="CHEBI:30616"/>
        <dbReference type="ChEBI" id="CHEBI:43474"/>
        <dbReference type="ChEBI" id="CHEBI:456216"/>
        <dbReference type="EC" id="3.6.4.13"/>
    </reaction>
</comment>
<dbReference type="Pfam" id="PF00270">
    <property type="entry name" value="DEAD"/>
    <property type="match status" value="1"/>
</dbReference>
<feature type="domain" description="DEAD-box RNA helicase Q" evidence="14">
    <location>
        <begin position="113"/>
        <end position="141"/>
    </location>
</feature>
<keyword evidence="2 9" id="KW-0378">Hydrolase</keyword>
<dbReference type="CDD" id="cd17942">
    <property type="entry name" value="DEADc_DDX18"/>
    <property type="match status" value="1"/>
</dbReference>
<evidence type="ECO:0000256" key="4">
    <source>
        <dbReference type="ARBA" id="ARBA00022840"/>
    </source>
</evidence>
<keyword evidence="3 9" id="KW-0347">Helicase</keyword>
<dbReference type="SMART" id="SM00487">
    <property type="entry name" value="DEXDc"/>
    <property type="match status" value="1"/>
</dbReference>
<keyword evidence="16" id="KW-1185">Reference proteome</keyword>
<dbReference type="SUPFAM" id="SSF52540">
    <property type="entry name" value="P-loop containing nucleoside triphosphate hydrolases"/>
    <property type="match status" value="1"/>
</dbReference>
<evidence type="ECO:0000313" key="15">
    <source>
        <dbReference type="EMBL" id="CAK9276559.1"/>
    </source>
</evidence>
<evidence type="ECO:0000256" key="1">
    <source>
        <dbReference type="ARBA" id="ARBA00022741"/>
    </source>
</evidence>
<sequence length="608" mass="67646">MTKGCLSEGRKEGRMKSTMSQKKMVAAGGKKRKKMKVEAEISDGDAGQVSDVTNNTDVVEAVPASEVEEEQGEEESPAAAGEDKKNKKRKKMKFEMEMLDGGTAQVGGIMSNTAFETLPVSEPTMNAIRDTGFTHMTEIQARSIPQLLTGRDVLGAARTGSGKTLAFVVPAAELLFHAHFMPRNGTGVLIISPTRELAMQIYGVARDILKYHKQTHGIVMGGANRRTEAEKLAKGVNFLVATPGRLLDHLQNTKGFLFKNLKCLVIDEADRILEIGFEEEMKQIIRLLPKERQTVLFSATQTTKVEDLARVSFKKAPLYIGVDDGRTKATVEGLEQGYCVVSSEQRFLLLFTFLKKNLKKKIMVFFSSCNSVKFHGELLNYIDIPCLDIHGKQKQQKRTSTYFEFCNAEKGILLCTDVAARGLDIPAVDWIIQYDPPDDPREYIHRVGRTARGEGAQGRALLFLIPEELGFLRYLKGAKVPLNEYEFPSNKIANVQSQLEKLVEKNYYLHQSARDAYRSYLLAYNSHAMKDIFNVHRLDLQAVAASFGFSCPPKVNLNLDSNAAKFRRKVGSAGNGSRPEGQGSGHRFSASNPYGKRAQGDKRQFTRL</sequence>
<feature type="short sequence motif" description="Q motif" evidence="8">
    <location>
        <begin position="113"/>
        <end position="141"/>
    </location>
</feature>
<comment type="function">
    <text evidence="10">RNA helicase.</text>
</comment>
<dbReference type="PROSITE" id="PS51192">
    <property type="entry name" value="HELICASE_ATP_BIND_1"/>
    <property type="match status" value="1"/>
</dbReference>
<evidence type="ECO:0000256" key="11">
    <source>
        <dbReference type="SAM" id="MobiDB-lite"/>
    </source>
</evidence>
<dbReference type="PROSITE" id="PS51195">
    <property type="entry name" value="Q_MOTIF"/>
    <property type="match status" value="1"/>
</dbReference>